<dbReference type="InterPro" id="IPR044730">
    <property type="entry name" value="RNase_H-like_dom_plant"/>
</dbReference>
<dbReference type="InterPro" id="IPR036397">
    <property type="entry name" value="RNaseH_sf"/>
</dbReference>
<dbReference type="EMBL" id="OIVN01006302">
    <property type="protein sequence ID" value="SPD30120.1"/>
    <property type="molecule type" value="Genomic_DNA"/>
</dbReference>
<organism evidence="2">
    <name type="scientific">Fagus sylvatica</name>
    <name type="common">Beechnut</name>
    <dbReference type="NCBI Taxonomy" id="28930"/>
    <lineage>
        <taxon>Eukaryota</taxon>
        <taxon>Viridiplantae</taxon>
        <taxon>Streptophyta</taxon>
        <taxon>Embryophyta</taxon>
        <taxon>Tracheophyta</taxon>
        <taxon>Spermatophyta</taxon>
        <taxon>Magnoliopsida</taxon>
        <taxon>eudicotyledons</taxon>
        <taxon>Gunneridae</taxon>
        <taxon>Pentapetalae</taxon>
        <taxon>rosids</taxon>
        <taxon>fabids</taxon>
        <taxon>Fagales</taxon>
        <taxon>Fagaceae</taxon>
        <taxon>Fagus</taxon>
    </lineage>
</organism>
<dbReference type="InterPro" id="IPR002156">
    <property type="entry name" value="RNaseH_domain"/>
</dbReference>
<gene>
    <name evidence="2" type="ORF">FSB_LOCUS58002</name>
</gene>
<evidence type="ECO:0000259" key="1">
    <source>
        <dbReference type="Pfam" id="PF13456"/>
    </source>
</evidence>
<dbReference type="SUPFAM" id="SSF53098">
    <property type="entry name" value="Ribonuclease H-like"/>
    <property type="match status" value="1"/>
</dbReference>
<protein>
    <recommendedName>
        <fullName evidence="1">RNase H type-1 domain-containing protein</fullName>
    </recommendedName>
</protein>
<dbReference type="CDD" id="cd06222">
    <property type="entry name" value="RNase_H_like"/>
    <property type="match status" value="1"/>
</dbReference>
<dbReference type="GO" id="GO:0003676">
    <property type="term" value="F:nucleic acid binding"/>
    <property type="evidence" value="ECO:0007669"/>
    <property type="project" value="InterPro"/>
</dbReference>
<dbReference type="InterPro" id="IPR012337">
    <property type="entry name" value="RNaseH-like_sf"/>
</dbReference>
<sequence length="470" mass="53734">MVAVGNESLCMEAFRSKYKVIRGGLKRKPVKNASPISQSIKKARELIIKGACYLVGDEKSIDIWLDPWVPWLEGFKPSPKDTTIPIQHMMVSNFIDKHNRQWNVIALAIIFDDISVEAVRKIIRSSLLCQDKFYWIKEYTGTFSVKLAYKISQEHKTIINHGVNWSKLWKLKIHERLKILMWQIESNTIPTKQNLEVKIGVQAIWFGCCWGLRSLWLNVANNEDIIKLVINPPIQSSASSNVLEKVKIQTFIQIALILETIWNFRNQVVHDDTKPKISSTIKNLEHKNMEHVDATTLQNAVQPKEIGRWKKRPHGTIKLNIDASLLGSKSTLAVIARDSNGEIIWEETKKVLTMDPTVVEASALLWATQLVVCKKLQHCIIEGDAKTCIDACNGSIEDCPWPLYAICQDVKSLLSSLPYVVFYWVRRDANSVMHTLAKFAPRNSCFFYCNFESLSPLMKEAWLRDVTVCI</sequence>
<name>A0A2N9J0T3_FAGSY</name>
<dbReference type="PANTHER" id="PTHR47074">
    <property type="entry name" value="BNAC02G40300D PROTEIN"/>
    <property type="match status" value="1"/>
</dbReference>
<feature type="domain" description="RNase H type-1" evidence="1">
    <location>
        <begin position="328"/>
        <end position="440"/>
    </location>
</feature>
<proteinExistence type="predicted"/>
<dbReference type="Pfam" id="PF13456">
    <property type="entry name" value="RVT_3"/>
    <property type="match status" value="1"/>
</dbReference>
<accession>A0A2N9J0T3</accession>
<dbReference type="Gene3D" id="3.30.420.10">
    <property type="entry name" value="Ribonuclease H-like superfamily/Ribonuclease H"/>
    <property type="match status" value="1"/>
</dbReference>
<reference evidence="2" key="1">
    <citation type="submission" date="2018-02" db="EMBL/GenBank/DDBJ databases">
        <authorList>
            <person name="Cohen D.B."/>
            <person name="Kent A.D."/>
        </authorList>
    </citation>
    <scope>NUCLEOTIDE SEQUENCE</scope>
</reference>
<dbReference type="AlphaFoldDB" id="A0A2N9J0T3"/>
<dbReference type="GO" id="GO:0004523">
    <property type="term" value="F:RNA-DNA hybrid ribonuclease activity"/>
    <property type="evidence" value="ECO:0007669"/>
    <property type="project" value="InterPro"/>
</dbReference>
<evidence type="ECO:0000313" key="2">
    <source>
        <dbReference type="EMBL" id="SPD30120.1"/>
    </source>
</evidence>
<dbReference type="InterPro" id="IPR052929">
    <property type="entry name" value="RNase_H-like_EbsB-rel"/>
</dbReference>
<dbReference type="PANTHER" id="PTHR47074:SF11">
    <property type="entry name" value="REVERSE TRANSCRIPTASE-LIKE PROTEIN"/>
    <property type="match status" value="1"/>
</dbReference>